<keyword evidence="2 5" id="KW-0227">DNA damage</keyword>
<evidence type="ECO:0000313" key="7">
    <source>
        <dbReference type="Proteomes" id="UP000598971"/>
    </source>
</evidence>
<dbReference type="InterPro" id="IPR003180">
    <property type="entry name" value="MPG"/>
</dbReference>
<comment type="caution">
    <text evidence="6">The sequence shown here is derived from an EMBL/GenBank/DDBJ whole genome shotgun (WGS) entry which is preliminary data.</text>
</comment>
<organism evidence="6 7">
    <name type="scientific">Limnovirga soli</name>
    <dbReference type="NCBI Taxonomy" id="2656915"/>
    <lineage>
        <taxon>Bacteria</taxon>
        <taxon>Pseudomonadati</taxon>
        <taxon>Bacteroidota</taxon>
        <taxon>Chitinophagia</taxon>
        <taxon>Chitinophagales</taxon>
        <taxon>Chitinophagaceae</taxon>
        <taxon>Limnovirga</taxon>
    </lineage>
</organism>
<dbReference type="GO" id="GO:0006284">
    <property type="term" value="P:base-excision repair"/>
    <property type="evidence" value="ECO:0007669"/>
    <property type="project" value="InterPro"/>
</dbReference>
<dbReference type="InterPro" id="IPR011034">
    <property type="entry name" value="Formyl_transferase-like_C_sf"/>
</dbReference>
<proteinExistence type="inferred from homology"/>
<dbReference type="EMBL" id="WHPF01000001">
    <property type="protein sequence ID" value="NNV54037.1"/>
    <property type="molecule type" value="Genomic_DNA"/>
</dbReference>
<dbReference type="AlphaFoldDB" id="A0A8J8FC94"/>
<comment type="similarity">
    <text evidence="1 5">Belongs to the DNA glycosylase MPG family.</text>
</comment>
<accession>A0A8J8FC94</accession>
<dbReference type="Pfam" id="PF02245">
    <property type="entry name" value="Pur_DNA_glyco"/>
    <property type="match status" value="1"/>
</dbReference>
<dbReference type="SUPFAM" id="SSF50486">
    <property type="entry name" value="FMT C-terminal domain-like"/>
    <property type="match status" value="1"/>
</dbReference>
<dbReference type="RefSeq" id="WP_171605951.1">
    <property type="nucleotide sequence ID" value="NZ_WHPF01000001.1"/>
</dbReference>
<evidence type="ECO:0000256" key="5">
    <source>
        <dbReference type="HAMAP-Rule" id="MF_00527"/>
    </source>
</evidence>
<evidence type="ECO:0000313" key="6">
    <source>
        <dbReference type="EMBL" id="NNV54037.1"/>
    </source>
</evidence>
<evidence type="ECO:0000256" key="2">
    <source>
        <dbReference type="ARBA" id="ARBA00022763"/>
    </source>
</evidence>
<gene>
    <name evidence="6" type="ORF">GD597_01110</name>
</gene>
<evidence type="ECO:0000256" key="1">
    <source>
        <dbReference type="ARBA" id="ARBA00009232"/>
    </source>
</evidence>
<dbReference type="Gene3D" id="3.10.300.10">
    <property type="entry name" value="Methylpurine-DNA glycosylase (MPG)"/>
    <property type="match status" value="1"/>
</dbReference>
<name>A0A8J8FC94_9BACT</name>
<dbReference type="GO" id="GO:0003677">
    <property type="term" value="F:DNA binding"/>
    <property type="evidence" value="ECO:0007669"/>
    <property type="project" value="InterPro"/>
</dbReference>
<evidence type="ECO:0000256" key="4">
    <source>
        <dbReference type="ARBA" id="ARBA00023204"/>
    </source>
</evidence>
<dbReference type="HAMAP" id="MF_00527">
    <property type="entry name" value="3MGH"/>
    <property type="match status" value="1"/>
</dbReference>
<dbReference type="PANTHER" id="PTHR10429:SF0">
    <property type="entry name" value="DNA-3-METHYLADENINE GLYCOSYLASE"/>
    <property type="match status" value="1"/>
</dbReference>
<dbReference type="CDD" id="cd00540">
    <property type="entry name" value="AAG"/>
    <property type="match status" value="1"/>
</dbReference>
<dbReference type="PANTHER" id="PTHR10429">
    <property type="entry name" value="DNA-3-METHYLADENINE GLYCOSYLASE"/>
    <property type="match status" value="1"/>
</dbReference>
<keyword evidence="3 5" id="KW-0378">Hydrolase</keyword>
<evidence type="ECO:0000256" key="3">
    <source>
        <dbReference type="ARBA" id="ARBA00022801"/>
    </source>
</evidence>
<sequence>MELKLLYHNKIERSLLLDSNNRLDAEFYTNENVLAIAKALLGKILVTRLDEVFTAARIVETEAYNGITDKASHAFGDRRTNRTATMYGNGGLAYVYLCYGIHHLFNVVTNTTGIPHAVLIRGAEPVYGIDIMLQRTKKPALDNSLTRGPGNLSKALGITTALDKTSLTSPTVYIINDGYTYATDRILTSPRIGVDYAGEDALLPYRFFIKDNPYVSGQAPKTKVRKNIITNP</sequence>
<reference evidence="6" key="1">
    <citation type="submission" date="2019-10" db="EMBL/GenBank/DDBJ databases">
        <title>Draft genome sequence of Panacibacter sp. KCS-6.</title>
        <authorList>
            <person name="Yim K.J."/>
        </authorList>
    </citation>
    <scope>NUCLEOTIDE SEQUENCE</scope>
    <source>
        <strain evidence="6">KCS-6</strain>
    </source>
</reference>
<keyword evidence="7" id="KW-1185">Reference proteome</keyword>
<keyword evidence="4 5" id="KW-0234">DNA repair</keyword>
<dbReference type="NCBIfam" id="TIGR00567">
    <property type="entry name" value="3mg"/>
    <property type="match status" value="1"/>
</dbReference>
<dbReference type="GO" id="GO:0003905">
    <property type="term" value="F:alkylbase DNA N-glycosylase activity"/>
    <property type="evidence" value="ECO:0007669"/>
    <property type="project" value="InterPro"/>
</dbReference>
<dbReference type="Proteomes" id="UP000598971">
    <property type="component" value="Unassembled WGS sequence"/>
</dbReference>
<dbReference type="InterPro" id="IPR036995">
    <property type="entry name" value="MPG_sf"/>
</dbReference>
<dbReference type="EC" id="3.2.2.-" evidence="5"/>
<protein>
    <recommendedName>
        <fullName evidence="5">Putative 3-methyladenine DNA glycosylase</fullName>
        <ecNumber evidence="5">3.2.2.-</ecNumber>
    </recommendedName>
</protein>
<dbReference type="FunFam" id="3.10.300.10:FF:000001">
    <property type="entry name" value="Putative 3-methyladenine DNA glycosylase"/>
    <property type="match status" value="1"/>
</dbReference>